<dbReference type="NCBIfam" id="NF003969">
    <property type="entry name" value="PRK05463.1"/>
    <property type="match status" value="1"/>
</dbReference>
<organism evidence="3 4">
    <name type="scientific">Jonquetella anthropi DSM 22815</name>
    <dbReference type="NCBI Taxonomy" id="885272"/>
    <lineage>
        <taxon>Bacteria</taxon>
        <taxon>Thermotogati</taxon>
        <taxon>Synergistota</taxon>
        <taxon>Synergistia</taxon>
        <taxon>Synergistales</taxon>
        <taxon>Dethiosulfovibrionaceae</taxon>
        <taxon>Jonquetella</taxon>
    </lineage>
</organism>
<protein>
    <recommendedName>
        <fullName evidence="5">Hydro-lyase</fullName>
    </recommendedName>
</protein>
<dbReference type="OrthoDB" id="149585at2"/>
<dbReference type="InterPro" id="IPR038021">
    <property type="entry name" value="Putative_hydro-lyase"/>
</dbReference>
<comment type="similarity">
    <text evidence="1">Belongs to the D-glutamate cyclase family.</text>
</comment>
<dbReference type="Gene3D" id="3.30.2040.10">
    <property type="entry name" value="PSTPO5379-like domain"/>
    <property type="match status" value="1"/>
</dbReference>
<dbReference type="AlphaFoldDB" id="H0UJ32"/>
<evidence type="ECO:0000313" key="4">
    <source>
        <dbReference type="Proteomes" id="UP000003806"/>
    </source>
</evidence>
<dbReference type="PANTHER" id="PTHR32022:SF10">
    <property type="entry name" value="D-GLUTAMATE CYCLASE, MITOCHONDRIAL"/>
    <property type="match status" value="1"/>
</dbReference>
<dbReference type="HAMAP" id="MF_01830">
    <property type="entry name" value="Hydro_lyase"/>
    <property type="match status" value="1"/>
</dbReference>
<keyword evidence="4" id="KW-1185">Reference proteome</keyword>
<gene>
    <name evidence="3" type="ORF">JonanDRAFT_1497</name>
</gene>
<proteinExistence type="inferred from homology"/>
<reference evidence="3 4" key="1">
    <citation type="submission" date="2011-11" db="EMBL/GenBank/DDBJ databases">
        <title>The Noncontiguous Finished genome of Jonquetella anthropi DSM 22815.</title>
        <authorList>
            <consortium name="US DOE Joint Genome Institute (JGI-PGF)"/>
            <person name="Lucas S."/>
            <person name="Copeland A."/>
            <person name="Lapidus A."/>
            <person name="Glavina del Rio T."/>
            <person name="Dalin E."/>
            <person name="Tice H."/>
            <person name="Bruce D."/>
            <person name="Goodwin L."/>
            <person name="Pitluck S."/>
            <person name="Peters L."/>
            <person name="Mikhailova N."/>
            <person name="Held B."/>
            <person name="Kyrpides N."/>
            <person name="Mavromatis K."/>
            <person name="Ivanova N."/>
            <person name="Markowitz V."/>
            <person name="Cheng J.-F."/>
            <person name="Hugenholtz P."/>
            <person name="Woyke T."/>
            <person name="Wu D."/>
            <person name="Gronow S."/>
            <person name="Wellnitz S."/>
            <person name="Brambilla E."/>
            <person name="Klenk H.-P."/>
            <person name="Eisen J.A."/>
        </authorList>
    </citation>
    <scope>NUCLEOTIDE SEQUENCE [LARGE SCALE GENOMIC DNA]</scope>
    <source>
        <strain evidence="3 4">DSM 22815</strain>
    </source>
</reference>
<sequence>MTRAADYADASPTQVREMIRAGRWDNPTSGMCAGYVQANLVVLPRDWAFDFLLFAVRNPVPCPILDVTEPGETEPKQMAPGADLAADLPKYRVWENGRLTAEPTDARPFWRDDLVAFLVGCSFSFETAMAQAGCPVRHIECGCNVPMYLTNQPCRPAGRMKGNMVVSMRPVPSHLVSRAVLSSGRFPRVHGAPVWVGNPEGLGVADLSKPDFGEPVPINPGEVPLFWGCGVTPQAALMASKPPFAITHAPGHMFICDVRDNELAVFP</sequence>
<dbReference type="InterPro" id="IPR009906">
    <property type="entry name" value="D-Glu_cyclase"/>
</dbReference>
<dbReference type="PANTHER" id="PTHR32022">
    <property type="entry name" value="D-GLUTAMATE CYCLASE, MITOCHONDRIAL"/>
    <property type="match status" value="1"/>
</dbReference>
<dbReference type="InterPro" id="IPR016938">
    <property type="entry name" value="UPF0317"/>
</dbReference>
<evidence type="ECO:0000313" key="3">
    <source>
        <dbReference type="EMBL" id="EHM13859.1"/>
    </source>
</evidence>
<dbReference type="SUPFAM" id="SSF160920">
    <property type="entry name" value="PSTPO5379-like"/>
    <property type="match status" value="1"/>
</dbReference>
<accession>H0UJ32</accession>
<keyword evidence="2" id="KW-0456">Lyase</keyword>
<dbReference type="PIRSF" id="PIRSF029755">
    <property type="entry name" value="UCP029755"/>
    <property type="match status" value="1"/>
</dbReference>
<dbReference type="STRING" id="885272.JonanDRAFT_1497"/>
<dbReference type="RefSeq" id="WP_008519670.1">
    <property type="nucleotide sequence ID" value="NZ_CM001376.1"/>
</dbReference>
<dbReference type="FunFam" id="3.30.2040.10:FF:000001">
    <property type="entry name" value="D-glutamate cyclase, mitochondrial"/>
    <property type="match status" value="1"/>
</dbReference>
<evidence type="ECO:0000256" key="1">
    <source>
        <dbReference type="ARBA" id="ARBA00007896"/>
    </source>
</evidence>
<evidence type="ECO:0000256" key="2">
    <source>
        <dbReference type="ARBA" id="ARBA00023239"/>
    </source>
</evidence>
<dbReference type="eggNOG" id="COG4336">
    <property type="taxonomic scope" value="Bacteria"/>
</dbReference>
<dbReference type="Proteomes" id="UP000003806">
    <property type="component" value="Chromosome"/>
</dbReference>
<dbReference type="HOGENOM" id="CLU_059759_0_0_0"/>
<dbReference type="EMBL" id="CM001376">
    <property type="protein sequence ID" value="EHM13859.1"/>
    <property type="molecule type" value="Genomic_DNA"/>
</dbReference>
<dbReference type="Pfam" id="PF07286">
    <property type="entry name" value="D-Glu_cyclase"/>
    <property type="match status" value="1"/>
</dbReference>
<evidence type="ECO:0008006" key="5">
    <source>
        <dbReference type="Google" id="ProtNLM"/>
    </source>
</evidence>
<name>H0UJ32_9BACT</name>
<dbReference type="Gene3D" id="3.40.1640.10">
    <property type="entry name" value="PSTPO5379-like"/>
    <property type="match status" value="1"/>
</dbReference>
<dbReference type="GO" id="GO:0016829">
    <property type="term" value="F:lyase activity"/>
    <property type="evidence" value="ECO:0007669"/>
    <property type="project" value="UniProtKB-KW"/>
</dbReference>